<dbReference type="Proteomes" id="UP000786811">
    <property type="component" value="Unassembled WGS sequence"/>
</dbReference>
<dbReference type="AlphaFoldDB" id="A0A8J2E3P2"/>
<gene>
    <name evidence="1" type="ORF">HICCMSTLAB_LOCUS2090</name>
</gene>
<keyword evidence="2" id="KW-1185">Reference proteome</keyword>
<comment type="caution">
    <text evidence="1">The sequence shown here is derived from an EMBL/GenBank/DDBJ whole genome shotgun (WGS) entry which is preliminary data.</text>
</comment>
<proteinExistence type="predicted"/>
<reference evidence="1" key="1">
    <citation type="submission" date="2021-04" db="EMBL/GenBank/DDBJ databases">
        <authorList>
            <person name="Chebbi M.A.C M."/>
        </authorList>
    </citation>
    <scope>NUCLEOTIDE SEQUENCE</scope>
</reference>
<accession>A0A8J2E3P2</accession>
<organism evidence="1 2">
    <name type="scientific">Cotesia congregata</name>
    <name type="common">Parasitoid wasp</name>
    <name type="synonym">Apanteles congregatus</name>
    <dbReference type="NCBI Taxonomy" id="51543"/>
    <lineage>
        <taxon>Eukaryota</taxon>
        <taxon>Metazoa</taxon>
        <taxon>Ecdysozoa</taxon>
        <taxon>Arthropoda</taxon>
        <taxon>Hexapoda</taxon>
        <taxon>Insecta</taxon>
        <taxon>Pterygota</taxon>
        <taxon>Neoptera</taxon>
        <taxon>Endopterygota</taxon>
        <taxon>Hymenoptera</taxon>
        <taxon>Apocrita</taxon>
        <taxon>Ichneumonoidea</taxon>
        <taxon>Braconidae</taxon>
        <taxon>Microgastrinae</taxon>
        <taxon>Cotesia</taxon>
    </lineage>
</organism>
<dbReference type="EMBL" id="CAJNRD030001116">
    <property type="protein sequence ID" value="CAG5076109.1"/>
    <property type="molecule type" value="Genomic_DNA"/>
</dbReference>
<evidence type="ECO:0000313" key="2">
    <source>
        <dbReference type="Proteomes" id="UP000786811"/>
    </source>
</evidence>
<name>A0A8J2E3P2_COTCN</name>
<evidence type="ECO:0000313" key="1">
    <source>
        <dbReference type="EMBL" id="CAG5076109.1"/>
    </source>
</evidence>
<protein>
    <submittedName>
        <fullName evidence="1">Uncharacterized protein</fullName>
    </submittedName>
</protein>
<sequence length="78" mass="9085">MYPFLVITIAKYSFNISDLLTNKSLICSANCSKELLEDFFFIPSFASSTRDKAEENLSTPYKDRRRSGIKLIFHQRTR</sequence>